<organism evidence="1 2">
    <name type="scientific">Virgibacillus pantothenticus</name>
    <dbReference type="NCBI Taxonomy" id="1473"/>
    <lineage>
        <taxon>Bacteria</taxon>
        <taxon>Bacillati</taxon>
        <taxon>Bacillota</taxon>
        <taxon>Bacilli</taxon>
        <taxon>Bacillales</taxon>
        <taxon>Bacillaceae</taxon>
        <taxon>Virgibacillus</taxon>
    </lineage>
</organism>
<gene>
    <name evidence="1" type="ORF">AFK71_04365</name>
</gene>
<dbReference type="EMBL" id="LGTO01000004">
    <property type="protein sequence ID" value="KNE22042.1"/>
    <property type="molecule type" value="Genomic_DNA"/>
</dbReference>
<evidence type="ECO:0000313" key="2">
    <source>
        <dbReference type="Proteomes" id="UP000036780"/>
    </source>
</evidence>
<sequence>MGYILPIKQYQYQQYHQRMNTKQQDTIPVHRPFKSVLDKRHQQLSRQYERFHTAGYDRYVLRQQDVRNASKFYGMYRKGERFSKEI</sequence>
<name>A0A0L0QU66_VIRPA</name>
<protein>
    <submittedName>
        <fullName evidence="1">Uncharacterized protein</fullName>
    </submittedName>
</protein>
<evidence type="ECO:0000313" key="1">
    <source>
        <dbReference type="EMBL" id="KNE22042.1"/>
    </source>
</evidence>
<dbReference type="RefSeq" id="WP_050350327.1">
    <property type="nucleotide sequence ID" value="NZ_CP073011.1"/>
</dbReference>
<dbReference type="Proteomes" id="UP000036780">
    <property type="component" value="Unassembled WGS sequence"/>
</dbReference>
<comment type="caution">
    <text evidence="1">The sequence shown here is derived from an EMBL/GenBank/DDBJ whole genome shotgun (WGS) entry which is preliminary data.</text>
</comment>
<dbReference type="OrthoDB" id="2706316at2"/>
<reference evidence="2" key="1">
    <citation type="submission" date="2015-07" db="EMBL/GenBank/DDBJ databases">
        <title>Fjat-10053 dsm26.</title>
        <authorList>
            <person name="Liu B."/>
            <person name="Wang J."/>
            <person name="Zhu Y."/>
            <person name="Liu G."/>
            <person name="Chen Q."/>
            <person name="Chen Z."/>
            <person name="Lan J."/>
            <person name="Che J."/>
            <person name="Ge C."/>
            <person name="Shi H."/>
            <person name="Pan Z."/>
            <person name="Liu X."/>
        </authorList>
    </citation>
    <scope>NUCLEOTIDE SEQUENCE [LARGE SCALE GENOMIC DNA]</scope>
    <source>
        <strain evidence="2">DSM 26</strain>
    </source>
</reference>
<proteinExistence type="predicted"/>
<accession>A0A0L0QU66</accession>
<dbReference type="GeneID" id="66869791"/>
<dbReference type="AlphaFoldDB" id="A0A0L0QU66"/>
<dbReference type="PATRIC" id="fig|1473.5.peg.3837"/>
<keyword evidence="2" id="KW-1185">Reference proteome</keyword>